<keyword evidence="3" id="KW-0808">Transferase</keyword>
<evidence type="ECO:0000256" key="1">
    <source>
        <dbReference type="SAM" id="MobiDB-lite"/>
    </source>
</evidence>
<feature type="compositionally biased region" description="Basic and acidic residues" evidence="1">
    <location>
        <begin position="356"/>
        <end position="366"/>
    </location>
</feature>
<dbReference type="InterPro" id="IPR043502">
    <property type="entry name" value="DNA/RNA_pol_sf"/>
</dbReference>
<dbReference type="SUPFAM" id="SSF56112">
    <property type="entry name" value="Protein kinase-like (PK-like)"/>
    <property type="match status" value="1"/>
</dbReference>
<name>A0A6A2WDK9_HIBSY</name>
<dbReference type="PROSITE" id="PS50994">
    <property type="entry name" value="INTEGRASE"/>
    <property type="match status" value="1"/>
</dbReference>
<dbReference type="InterPro" id="IPR012337">
    <property type="entry name" value="RNaseH-like_sf"/>
</dbReference>
<dbReference type="InterPro" id="IPR001584">
    <property type="entry name" value="Integrase_cat-core"/>
</dbReference>
<dbReference type="GO" id="GO:0015074">
    <property type="term" value="P:DNA integration"/>
    <property type="evidence" value="ECO:0007669"/>
    <property type="project" value="InterPro"/>
</dbReference>
<dbReference type="SUPFAM" id="SSF53098">
    <property type="entry name" value="Ribonuclease H-like"/>
    <property type="match status" value="1"/>
</dbReference>
<dbReference type="InterPro" id="IPR052160">
    <property type="entry name" value="Gypsy_RT_Integrase-like"/>
</dbReference>
<evidence type="ECO:0000313" key="4">
    <source>
        <dbReference type="Proteomes" id="UP000436088"/>
    </source>
</evidence>
<dbReference type="Gene3D" id="3.30.200.20">
    <property type="entry name" value="Phosphorylase Kinase, domain 1"/>
    <property type="match status" value="1"/>
</dbReference>
<accession>A0A6A2WDK9</accession>
<evidence type="ECO:0000259" key="2">
    <source>
        <dbReference type="PROSITE" id="PS50994"/>
    </source>
</evidence>
<dbReference type="InterPro" id="IPR011009">
    <property type="entry name" value="Kinase-like_dom_sf"/>
</dbReference>
<dbReference type="InterPro" id="IPR036397">
    <property type="entry name" value="RNaseH_sf"/>
</dbReference>
<feature type="region of interest" description="Disordered" evidence="1">
    <location>
        <begin position="1"/>
        <end position="28"/>
    </location>
</feature>
<feature type="compositionally biased region" description="Low complexity" evidence="1">
    <location>
        <begin position="1"/>
        <end position="15"/>
    </location>
</feature>
<keyword evidence="4" id="KW-1185">Reference proteome</keyword>
<dbReference type="Gene3D" id="3.30.420.10">
    <property type="entry name" value="Ribonuclease H-like superfamily/Ribonuclease H"/>
    <property type="match status" value="1"/>
</dbReference>
<dbReference type="GO" id="GO:0016301">
    <property type="term" value="F:kinase activity"/>
    <property type="evidence" value="ECO:0007669"/>
    <property type="project" value="UniProtKB-KW"/>
</dbReference>
<feature type="region of interest" description="Disordered" evidence="1">
    <location>
        <begin position="346"/>
        <end position="399"/>
    </location>
</feature>
<gene>
    <name evidence="3" type="ORF">F3Y22_tig00117034pilonHSYRG01753</name>
</gene>
<dbReference type="PANTHER" id="PTHR47266">
    <property type="entry name" value="ENDONUCLEASE-RELATED"/>
    <property type="match status" value="1"/>
</dbReference>
<feature type="domain" description="Integrase catalytic" evidence="2">
    <location>
        <begin position="716"/>
        <end position="824"/>
    </location>
</feature>
<proteinExistence type="predicted"/>
<sequence>MYQIGKQGIGQDDGIPNTAAIDNAEPTGRPRFIRDHLNPMLDDLNPGIVAPEIHAAHFELKQVMFNMLNSIGQFGGMPNEDTRHHIRNFLERYNPPNMNTQLKNDISSFREGDDESMYECWGRYKSLLGKYLNHGFHDWTQVIMLYNGFNAPMRMLLDGSANGTLLDKSPMEAFDILDRISNNDYQFPSSRIGSGRKAPGAFDLDTKDSLSTQLSTITNMLKNLQRSTKVKEVKETSLACLLCQGNHHESKCPTNHESINFIGYQNAIPWHSANKRASCSASMSSLEATIQEFISTMKTMLQDHSTLIKNQRALLHSKGTLLQSHSSSLRALEGQVGQIAMTLQDRQQGRLPSDTEVTKGHGKEHCNVLTLRSGTEINQQDKEEGSTNNSTKAPESDAKAKVIPTTVVKEARPPPPFPKRLKKHNDEIPMYAKFLKEICTKKWKVETVSMLCMGDARPTSVILQLADRSHVKPEGRVEDVIVGPFLTTGRILIDCEKGELTMRVVDQCVTVNVFRTLKYVDDTEECQGISELNSMIEEELCQNNFIQLTENDYWVDYESLVESENFPILEEQSSLLQARSGHFKYVYLGSEPVIISINLTANQEKSLLSGLMQHKKAIGWNMVDLKGISPTICMHKIQVEDYHGIVLGYKISHKGIEVDKAKIEVIEKLPPLTLVKVSPDWAIPFELMCDASDYVVGAALGPMWRPFCGARTATKHHEMPLKNILEIELFDVWGINFMGPFPSSGGNLYILLALDYVSKWVEAIASRNYSKIVLKFLHKHIFTRFGVPRAIISDAGTYFDNKLISKALRRYGVRHKIATASGEQRLLELNEMEEFRAQAYENARIYKEKTKKWHDQKLMPQHFHVGQQVLLYNSRLKLFPGKLQSRWVWRTDMPHSKMMPIVPPMMGFWRTYASQTPNAMVAKPVDIRSTQSTGLAIHHNGGLETGFFTEYGEESRYQIHEIIGKESYGVITSVIDNHTSEKIRNEKARRYLSSMRKKPPVSFSQKFPNVDPGALRLLDRLLAFDPKDHPTAEEGLADLYFYGLANVDHEPSTQPILKLEFEFERKKLAKDYVRELIYREEYLRGRDQTNFMYLSSS</sequence>
<dbReference type="EMBL" id="VEPZ02001782">
    <property type="protein sequence ID" value="KAE8655271.1"/>
    <property type="molecule type" value="Genomic_DNA"/>
</dbReference>
<dbReference type="Proteomes" id="UP000436088">
    <property type="component" value="Unassembled WGS sequence"/>
</dbReference>
<comment type="caution">
    <text evidence="3">The sequence shown here is derived from an EMBL/GenBank/DDBJ whole genome shotgun (WGS) entry which is preliminary data.</text>
</comment>
<evidence type="ECO:0000313" key="3">
    <source>
        <dbReference type="EMBL" id="KAE8655271.1"/>
    </source>
</evidence>
<reference evidence="3" key="1">
    <citation type="submission" date="2019-09" db="EMBL/GenBank/DDBJ databases">
        <title>Draft genome information of white flower Hibiscus syriacus.</title>
        <authorList>
            <person name="Kim Y.-M."/>
        </authorList>
    </citation>
    <scope>NUCLEOTIDE SEQUENCE [LARGE SCALE GENOMIC DNA]</scope>
    <source>
        <strain evidence="3">YM2019G1</strain>
    </source>
</reference>
<dbReference type="GO" id="GO:0003676">
    <property type="term" value="F:nucleic acid binding"/>
    <property type="evidence" value="ECO:0007669"/>
    <property type="project" value="InterPro"/>
</dbReference>
<dbReference type="SUPFAM" id="SSF56672">
    <property type="entry name" value="DNA/RNA polymerases"/>
    <property type="match status" value="1"/>
</dbReference>
<keyword evidence="3" id="KW-0418">Kinase</keyword>
<organism evidence="3 4">
    <name type="scientific">Hibiscus syriacus</name>
    <name type="common">Rose of Sharon</name>
    <dbReference type="NCBI Taxonomy" id="106335"/>
    <lineage>
        <taxon>Eukaryota</taxon>
        <taxon>Viridiplantae</taxon>
        <taxon>Streptophyta</taxon>
        <taxon>Embryophyta</taxon>
        <taxon>Tracheophyta</taxon>
        <taxon>Spermatophyta</taxon>
        <taxon>Magnoliopsida</taxon>
        <taxon>eudicotyledons</taxon>
        <taxon>Gunneridae</taxon>
        <taxon>Pentapetalae</taxon>
        <taxon>rosids</taxon>
        <taxon>malvids</taxon>
        <taxon>Malvales</taxon>
        <taxon>Malvaceae</taxon>
        <taxon>Malvoideae</taxon>
        <taxon>Hibiscus</taxon>
    </lineage>
</organism>
<protein>
    <submittedName>
        <fullName evidence="3">Mitogen-activated protein kinase 14</fullName>
    </submittedName>
</protein>
<dbReference type="Gene3D" id="1.10.510.10">
    <property type="entry name" value="Transferase(Phosphotransferase) domain 1"/>
    <property type="match status" value="1"/>
</dbReference>
<dbReference type="AlphaFoldDB" id="A0A6A2WDK9"/>